<dbReference type="Proteomes" id="UP001084197">
    <property type="component" value="Unassembled WGS sequence"/>
</dbReference>
<keyword evidence="5" id="KW-1185">Reference proteome</keyword>
<dbReference type="RefSeq" id="WP_268781077.1">
    <property type="nucleotide sequence ID" value="NZ_JAPRAT010000033.1"/>
</dbReference>
<proteinExistence type="inferred from homology"/>
<name>A0A9J6RG46_9BACI</name>
<comment type="caution">
    <text evidence="4">The sequence shown here is derived from an EMBL/GenBank/DDBJ whole genome shotgun (WGS) entry which is preliminary data.</text>
</comment>
<evidence type="ECO:0000256" key="1">
    <source>
        <dbReference type="PROSITE-ProRule" id="PRU00285"/>
    </source>
</evidence>
<accession>A0A9J6RG46</accession>
<evidence type="ECO:0000259" key="3">
    <source>
        <dbReference type="PROSITE" id="PS01031"/>
    </source>
</evidence>
<protein>
    <submittedName>
        <fullName evidence="4">Hsp20/alpha crystallin family protein</fullName>
    </submittedName>
</protein>
<evidence type="ECO:0000313" key="5">
    <source>
        <dbReference type="Proteomes" id="UP001084197"/>
    </source>
</evidence>
<dbReference type="EMBL" id="JAPRAT010000033">
    <property type="protein sequence ID" value="MCZ0704307.1"/>
    <property type="molecule type" value="Genomic_DNA"/>
</dbReference>
<dbReference type="AlphaFoldDB" id="A0A9J6RG46"/>
<dbReference type="SUPFAM" id="SSF49764">
    <property type="entry name" value="HSP20-like chaperones"/>
    <property type="match status" value="1"/>
</dbReference>
<gene>
    <name evidence="4" type="ORF">OWO01_13950</name>
</gene>
<dbReference type="PROSITE" id="PS01031">
    <property type="entry name" value="SHSP"/>
    <property type="match status" value="1"/>
</dbReference>
<comment type="similarity">
    <text evidence="1 2">Belongs to the small heat shock protein (HSP20) family.</text>
</comment>
<organism evidence="4 5">
    <name type="scientific">Natronobacillus azotifigens</name>
    <dbReference type="NCBI Taxonomy" id="472978"/>
    <lineage>
        <taxon>Bacteria</taxon>
        <taxon>Bacillati</taxon>
        <taxon>Bacillota</taxon>
        <taxon>Bacilli</taxon>
        <taxon>Bacillales</taxon>
        <taxon>Bacillaceae</taxon>
        <taxon>Natronobacillus</taxon>
    </lineage>
</organism>
<sequence length="122" mass="14343">MQAEETQSLESEDHQFWSEFDDILIKPPVPKTKLFQENKEITCYVSLPDVQAVNDMTIDVYDHYLQITGEVTRKNTNESDMEKHHPLNQKIALPFPVERDKIGGRYHEGLLVLRLYRLNQKD</sequence>
<dbReference type="InterPro" id="IPR002068">
    <property type="entry name" value="A-crystallin/Hsp20_dom"/>
</dbReference>
<reference evidence="4" key="1">
    <citation type="submission" date="2022-11" db="EMBL/GenBank/DDBJ databases">
        <title>WGS of Natronobacillus azotifigens 24KS-1, an anaerobic diazotrophic haloalkaliphile from soda-rich habitats.</title>
        <authorList>
            <person name="Sorokin D.Y."/>
            <person name="Merkel A.Y."/>
        </authorList>
    </citation>
    <scope>NUCLEOTIDE SEQUENCE</scope>
    <source>
        <strain evidence="4">24KS-1</strain>
    </source>
</reference>
<evidence type="ECO:0000313" key="4">
    <source>
        <dbReference type="EMBL" id="MCZ0704307.1"/>
    </source>
</evidence>
<dbReference type="Gene3D" id="2.60.40.790">
    <property type="match status" value="1"/>
</dbReference>
<dbReference type="InterPro" id="IPR008978">
    <property type="entry name" value="HSP20-like_chaperone"/>
</dbReference>
<dbReference type="CDD" id="cd06464">
    <property type="entry name" value="ACD_sHsps-like"/>
    <property type="match status" value="1"/>
</dbReference>
<feature type="domain" description="SHSP" evidence="3">
    <location>
        <begin position="23"/>
        <end position="122"/>
    </location>
</feature>
<dbReference type="Pfam" id="PF00011">
    <property type="entry name" value="HSP20"/>
    <property type="match status" value="1"/>
</dbReference>
<evidence type="ECO:0000256" key="2">
    <source>
        <dbReference type="RuleBase" id="RU003616"/>
    </source>
</evidence>